<dbReference type="Pfam" id="PF00132">
    <property type="entry name" value="Hexapep"/>
    <property type="match status" value="1"/>
</dbReference>
<dbReference type="SUPFAM" id="SSF51161">
    <property type="entry name" value="Trimeric LpxA-like enzymes"/>
    <property type="match status" value="1"/>
</dbReference>
<comment type="caution">
    <text evidence="1">The sequence shown here is derived from an EMBL/GenBank/DDBJ whole genome shotgun (WGS) entry which is preliminary data.</text>
</comment>
<keyword evidence="2" id="KW-1185">Reference proteome</keyword>
<accession>A0A444VKY5</accession>
<gene>
    <name evidence="1" type="ORF">DN53_14630</name>
</gene>
<dbReference type="PANTHER" id="PTHR42811">
    <property type="entry name" value="SERINE ACETYLTRANSFERASE"/>
    <property type="match status" value="1"/>
</dbReference>
<reference evidence="1 2" key="1">
    <citation type="submission" date="2014-04" db="EMBL/GenBank/DDBJ databases">
        <title>Whole genome of Muricauda olearia.</title>
        <authorList>
            <person name="Zhang X.-H."/>
            <person name="Tang K."/>
        </authorList>
    </citation>
    <scope>NUCLEOTIDE SEQUENCE [LARGE SCALE GENOMIC DNA]</scope>
    <source>
        <strain evidence="1 2">Th120</strain>
    </source>
</reference>
<dbReference type="AlphaFoldDB" id="A0A444VKY5"/>
<proteinExistence type="predicted"/>
<dbReference type="EMBL" id="JJMP01000006">
    <property type="protein sequence ID" value="RYC51429.1"/>
    <property type="molecule type" value="Genomic_DNA"/>
</dbReference>
<keyword evidence="1" id="KW-0808">Transferase</keyword>
<dbReference type="InterPro" id="IPR001451">
    <property type="entry name" value="Hexapep"/>
</dbReference>
<sequence length="193" mass="21798">MISSYSEYKSYLEQDRIALGVRNDHFSSKIKDFLFPNYIWRFEQTLRKLEYYYNCKNSFWSKPTYYYLKYKFRKISIKLGFSIPINVFGPGLAIVHYGTIVVNTNARIGKNCRIHACTNIGASGGTSHAPQIGDNVYIAPGAKIYGKINVANNCAIGANAVVNKSFEETGILIAGNPAKKIKEIDIKKIIKHI</sequence>
<evidence type="ECO:0000313" key="1">
    <source>
        <dbReference type="EMBL" id="RYC51429.1"/>
    </source>
</evidence>
<protein>
    <submittedName>
        <fullName evidence="1">Serine acetyltransferase</fullName>
    </submittedName>
</protein>
<dbReference type="InterPro" id="IPR011004">
    <property type="entry name" value="Trimer_LpxA-like_sf"/>
</dbReference>
<evidence type="ECO:0000313" key="2">
    <source>
        <dbReference type="Proteomes" id="UP000290261"/>
    </source>
</evidence>
<dbReference type="GO" id="GO:0016740">
    <property type="term" value="F:transferase activity"/>
    <property type="evidence" value="ECO:0007669"/>
    <property type="project" value="UniProtKB-KW"/>
</dbReference>
<name>A0A444VKY5_9FLAO</name>
<dbReference type="Gene3D" id="2.160.10.10">
    <property type="entry name" value="Hexapeptide repeat proteins"/>
    <property type="match status" value="1"/>
</dbReference>
<organism evidence="1 2">
    <name type="scientific">Flagellimonas olearia</name>
    <dbReference type="NCBI Taxonomy" id="552546"/>
    <lineage>
        <taxon>Bacteria</taxon>
        <taxon>Pseudomonadati</taxon>
        <taxon>Bacteroidota</taxon>
        <taxon>Flavobacteriia</taxon>
        <taxon>Flavobacteriales</taxon>
        <taxon>Flavobacteriaceae</taxon>
        <taxon>Flagellimonas</taxon>
    </lineage>
</organism>
<dbReference type="Proteomes" id="UP000290261">
    <property type="component" value="Unassembled WGS sequence"/>
</dbReference>